<dbReference type="PANTHER" id="PTHR22940">
    <property type="entry name" value="TIMEOUT/TIMELESS-2"/>
    <property type="match status" value="1"/>
</dbReference>
<dbReference type="GO" id="GO:0043111">
    <property type="term" value="P:replication fork arrest"/>
    <property type="evidence" value="ECO:0007669"/>
    <property type="project" value="TreeGrafter"/>
</dbReference>
<dbReference type="OrthoDB" id="310853at2759"/>
<sequence length="1386" mass="157648">MTLGIDGVVAKGATFGTSTGDTGMTSEVDIVAAIVDATRKDLWLFRDAGACTLEEKEEGLMFWTWVWRDTELGLAKELSSPFDTLIRTIPSSDRHGGSIRHLRRSRNHRGGRQWRSHRLHEGRILLRGFLKIYALCNWVADNLKDLLRFLRRDDPQTREVFKQVCKWNIVGKDLIPILEHCQDDHNLVLNAVKVLVFLTMPVEPTSNDIPQQTEYLWALKSSITLSDTVPMIVSLLESPLENLECDTFTEDDWKLVQLVVTLFRNILAIQEIPPHQKAGATTQFLSLRDKFLELLFNENVMDLILVLTQNIGGSSRYLRQDNLLLLETFHYVVVGQEPELIAKAYSKDLKVNEDAKTSIDSLRSIMEEEAEKRKLTRLRNMGCSSQFSGAFTRLTMDGSKTLFMGNPCSASHGNQLKSHKVQHRGPLKRMVWDYERLPSTKDKILELLHDFVNQLVSGGYNVLMQSIREDIEKEHIIESSDVAIFFQVAQFVTSFQYQKSLFLKPETNADVFEASFNHPADSTLFKGNICGPIAASMNESMFLLLFSKWQYAYDGLKETKDYKFVSAAGSLMKIMIRMLDLVLKASPEDSKEPQTARILLYKLFYDQTDQGMTQFLLNQIKSFDIHKQAKSDLSDLIETTYVVIRLMENLQERGTLRVSRKSRKKRAKKMLNDKSENIDQPVGDHTPLQNEIANSGCEPGEDHTPFQNKDEAAIPVQVNEPETCRVETSNHKTNLQGMKNNKSDEHNGDLHDGMSDSSCDEQLAGTDEVDFRVSTLISALANNNIIQNLCWLLKFYKSNSTSANHYILCVLRKICDDLELSPMLYQLSFLNIFYKILDEQKSSPCKEYENIVLFLTSLVRRMLRKMKKQPLLFVEVLFWKTRKECHYINCESLLHEVGNLKRESEKWGSVSNDEGIYSSQGQGWVHRSIADALGDDEADFVDPNEINKQKHIIALEATNWHDLELNSLSVHSCQDICIHESFDSWEEDPYEIKIQKVFQRSKGNNGQVKENVKSVSSGGSHSKEISDSEGIIEHESEGVSKRRKSLVLNQDLEGKIKGLYEKYKDDRHCSRLIAEELDPDGKVSPVQVSNKLRRLGLRVPRQKRRLQAGGPIQLEEEGARGDENDLSKNEFEESSALRQPLHTRKRVRAFSKDQEMRIKALFEQFKDHKRCSDMIANAMDADGIFTAAQVSRKLKQLGLRVPKRKRSEGHMHSRDEDPVNFFAENAEDSDNETLLSLAKRSKSKKNEREIEVADENNDGKGNSDDELPGAALRQVQSLSRQISSHAIPQDKKDGEEQPSGTEGEFDEGSLDYAANAEAEASSLVREKLVGAPLVDHASHLQHQQMHDELADELSDFGDDATTHVASPKDAVLRRKMRMVLDLEDDD</sequence>
<feature type="compositionally biased region" description="Polar residues" evidence="4">
    <location>
        <begin position="1274"/>
        <end position="1286"/>
    </location>
</feature>
<evidence type="ECO:0000313" key="6">
    <source>
        <dbReference type="EMBL" id="KAF7149316.1"/>
    </source>
</evidence>
<feature type="region of interest" description="Disordered" evidence="4">
    <location>
        <begin position="1008"/>
        <end position="1027"/>
    </location>
</feature>
<feature type="region of interest" description="Disordered" evidence="4">
    <location>
        <begin position="1342"/>
        <end position="1364"/>
    </location>
</feature>
<comment type="caution">
    <text evidence="6">The sequence shown here is derived from an EMBL/GenBank/DDBJ whole genome shotgun (WGS) entry which is preliminary data.</text>
</comment>
<feature type="region of interest" description="Disordered" evidence="4">
    <location>
        <begin position="1202"/>
        <end position="1317"/>
    </location>
</feature>
<evidence type="ECO:0000313" key="7">
    <source>
        <dbReference type="Proteomes" id="UP000626092"/>
    </source>
</evidence>
<dbReference type="GO" id="GO:0006281">
    <property type="term" value="P:DNA repair"/>
    <property type="evidence" value="ECO:0007669"/>
    <property type="project" value="TreeGrafter"/>
</dbReference>
<reference evidence="6" key="1">
    <citation type="submission" date="2019-11" db="EMBL/GenBank/DDBJ databases">
        <authorList>
            <person name="Liu Y."/>
            <person name="Hou J."/>
            <person name="Li T.-Q."/>
            <person name="Guan C.-H."/>
            <person name="Wu X."/>
            <person name="Wu H.-Z."/>
            <person name="Ling F."/>
            <person name="Zhang R."/>
            <person name="Shi X.-G."/>
            <person name="Ren J.-P."/>
            <person name="Chen E.-F."/>
            <person name="Sun J.-M."/>
        </authorList>
    </citation>
    <scope>NUCLEOTIDE SEQUENCE</scope>
    <source>
        <strain evidence="6">Adult_tree_wgs_1</strain>
        <tissue evidence="6">Leaves</tissue>
    </source>
</reference>
<proteinExistence type="predicted"/>
<evidence type="ECO:0000259" key="5">
    <source>
        <dbReference type="Pfam" id="PF04821"/>
    </source>
</evidence>
<comment type="subcellular location">
    <subcellularLocation>
        <location evidence="1">Nucleus</location>
    </subcellularLocation>
</comment>
<dbReference type="Pfam" id="PF04821">
    <property type="entry name" value="TIMELESS"/>
    <property type="match status" value="1"/>
</dbReference>
<feature type="domain" description="Timeless N-terminal" evidence="5">
    <location>
        <begin position="136"/>
        <end position="391"/>
    </location>
</feature>
<keyword evidence="7" id="KW-1185">Reference proteome</keyword>
<feature type="region of interest" description="Disordered" evidence="4">
    <location>
        <begin position="724"/>
        <end position="759"/>
    </location>
</feature>
<feature type="compositionally biased region" description="Polar residues" evidence="4">
    <location>
        <begin position="731"/>
        <end position="740"/>
    </location>
</feature>
<dbReference type="Proteomes" id="UP000626092">
    <property type="component" value="Unassembled WGS sequence"/>
</dbReference>
<protein>
    <recommendedName>
        <fullName evidence="5">Timeless N-terminal domain-containing protein</fullName>
    </recommendedName>
</protein>
<keyword evidence="2" id="KW-0539">Nucleus</keyword>
<accession>A0A834HBW1</accession>
<dbReference type="GO" id="GO:0003677">
    <property type="term" value="F:DNA binding"/>
    <property type="evidence" value="ECO:0007669"/>
    <property type="project" value="TreeGrafter"/>
</dbReference>
<feature type="compositionally biased region" description="Basic and acidic residues" evidence="4">
    <location>
        <begin position="1244"/>
        <end position="1263"/>
    </location>
</feature>
<feature type="compositionally biased region" description="Basic and acidic residues" evidence="4">
    <location>
        <begin position="741"/>
        <end position="754"/>
    </location>
</feature>
<feature type="compositionally biased region" description="Basic and acidic residues" evidence="4">
    <location>
        <begin position="1117"/>
        <end position="1131"/>
    </location>
</feature>
<dbReference type="InterPro" id="IPR006906">
    <property type="entry name" value="Timeless_N"/>
</dbReference>
<dbReference type="InterPro" id="IPR044998">
    <property type="entry name" value="Timeless"/>
</dbReference>
<feature type="compositionally biased region" description="Acidic residues" evidence="4">
    <location>
        <begin position="1349"/>
        <end position="1358"/>
    </location>
</feature>
<name>A0A834HBW1_RHOSS</name>
<feature type="compositionally biased region" description="Basic and acidic residues" evidence="4">
    <location>
        <begin position="1208"/>
        <end position="1217"/>
    </location>
</feature>
<dbReference type="GO" id="GO:0031298">
    <property type="term" value="C:replication fork protection complex"/>
    <property type="evidence" value="ECO:0007669"/>
    <property type="project" value="TreeGrafter"/>
</dbReference>
<dbReference type="GO" id="GO:0000076">
    <property type="term" value="P:DNA replication checkpoint signaling"/>
    <property type="evidence" value="ECO:0007669"/>
    <property type="project" value="TreeGrafter"/>
</dbReference>
<dbReference type="PANTHER" id="PTHR22940:SF4">
    <property type="entry name" value="PROTEIN TIMELESS HOMOLOG"/>
    <property type="match status" value="1"/>
</dbReference>
<dbReference type="EMBL" id="WJXA01000003">
    <property type="protein sequence ID" value="KAF7149316.1"/>
    <property type="molecule type" value="Genomic_DNA"/>
</dbReference>
<evidence type="ECO:0000256" key="2">
    <source>
        <dbReference type="ARBA" id="ARBA00023242"/>
    </source>
</evidence>
<keyword evidence="3" id="KW-0131">Cell cycle</keyword>
<feature type="region of interest" description="Disordered" evidence="4">
    <location>
        <begin position="1103"/>
        <end position="1136"/>
    </location>
</feature>
<organism evidence="6 7">
    <name type="scientific">Rhododendron simsii</name>
    <name type="common">Sims's rhododendron</name>
    <dbReference type="NCBI Taxonomy" id="118357"/>
    <lineage>
        <taxon>Eukaryota</taxon>
        <taxon>Viridiplantae</taxon>
        <taxon>Streptophyta</taxon>
        <taxon>Embryophyta</taxon>
        <taxon>Tracheophyta</taxon>
        <taxon>Spermatophyta</taxon>
        <taxon>Magnoliopsida</taxon>
        <taxon>eudicotyledons</taxon>
        <taxon>Gunneridae</taxon>
        <taxon>Pentapetalae</taxon>
        <taxon>asterids</taxon>
        <taxon>Ericales</taxon>
        <taxon>Ericaceae</taxon>
        <taxon>Ericoideae</taxon>
        <taxon>Rhodoreae</taxon>
        <taxon>Rhododendron</taxon>
    </lineage>
</organism>
<evidence type="ECO:0000256" key="4">
    <source>
        <dbReference type="SAM" id="MobiDB-lite"/>
    </source>
</evidence>
<evidence type="ECO:0000256" key="3">
    <source>
        <dbReference type="ARBA" id="ARBA00023306"/>
    </source>
</evidence>
<evidence type="ECO:0000256" key="1">
    <source>
        <dbReference type="ARBA" id="ARBA00004123"/>
    </source>
</evidence>
<gene>
    <name evidence="6" type="ORF">RHSIM_Rhsim03G0196700</name>
</gene>